<dbReference type="Pfam" id="PF15450">
    <property type="entry name" value="CCDC154"/>
    <property type="match status" value="1"/>
</dbReference>
<feature type="compositionally biased region" description="Low complexity" evidence="2">
    <location>
        <begin position="419"/>
        <end position="437"/>
    </location>
</feature>
<feature type="non-terminal residue" evidence="3">
    <location>
        <position position="1"/>
    </location>
</feature>
<evidence type="ECO:0000256" key="2">
    <source>
        <dbReference type="SAM" id="MobiDB-lite"/>
    </source>
</evidence>
<dbReference type="PANTHER" id="PTHR35153:SF1">
    <property type="entry name" value="COILED-COIL DOMAIN-CONTAINING PROTEIN 154"/>
    <property type="match status" value="1"/>
</dbReference>
<evidence type="ECO:0000256" key="1">
    <source>
        <dbReference type="SAM" id="Coils"/>
    </source>
</evidence>
<sequence>MWKQYEKDIKALPVVERFSTDKQVPQSLPAIASIAYRGGPRVNDLESRIKVSEQSNRVLLEELMKLQQDLKLALRQNEEMVHKERQERLAIQDKVEAAEGMYNRVSMQLMRTEEKVNMEHTTLASLLNQSKEVERALAGGQQRSMMKGEQLDRYISRFRDELSELRQMNEQIQSSLRLVGDDVKNLQHRFEMQNSEFDSASQEMKQKVKRIENESIAAMENMQRSKTTRDSLEGTSQLKQNIESRLSEIRDAVNDVRRKTDMEASERRAADQQAELNVEKVQVAVRELETKYQEVSHTASLNMREKDNVHEVEKSKMTYKMAELTEETNKKALQREMQLREEAQMKFVILEKRFHEEQTSRLAFEKSVRHEMEKILDSVKMHLAEELQNMRQNAKSGRDSYQSSHLPMSPRHSPRVSSRRLSLGSPRSGSPRASTRTSPREETVQIAKVNSVELTKVHEDQSLTKMNECITLLEHEIEAGKKAFEEVLHAEIVSRQTQNEQTLDKCNELHEKLAVAVATLQQAISGVTSQTQEAVEQARNEIFAMLDDSNNLGVRGLADFDSRLTNLNKHVAELEEAIESRPRPPSTPPGNIMEGVPPSEDYERLNRKVDRAYKWQEGAEKTLRDMNTKLQPLHGE</sequence>
<dbReference type="OrthoDB" id="9445857at2759"/>
<organism evidence="3 4">
    <name type="scientific">Paramuricea clavata</name>
    <name type="common">Red gorgonian</name>
    <name type="synonym">Violescent sea-whip</name>
    <dbReference type="NCBI Taxonomy" id="317549"/>
    <lineage>
        <taxon>Eukaryota</taxon>
        <taxon>Metazoa</taxon>
        <taxon>Cnidaria</taxon>
        <taxon>Anthozoa</taxon>
        <taxon>Octocorallia</taxon>
        <taxon>Malacalcyonacea</taxon>
        <taxon>Plexauridae</taxon>
        <taxon>Paramuricea</taxon>
    </lineage>
</organism>
<reference evidence="3" key="1">
    <citation type="submission" date="2020-04" db="EMBL/GenBank/DDBJ databases">
        <authorList>
            <person name="Alioto T."/>
            <person name="Alioto T."/>
            <person name="Gomez Garrido J."/>
        </authorList>
    </citation>
    <scope>NUCLEOTIDE SEQUENCE</scope>
    <source>
        <strain evidence="3">A484AB</strain>
    </source>
</reference>
<comment type="caution">
    <text evidence="3">The sequence shown here is derived from an EMBL/GenBank/DDBJ whole genome shotgun (WGS) entry which is preliminary data.</text>
</comment>
<dbReference type="EMBL" id="CACRXK020006070">
    <property type="protein sequence ID" value="CAB4008259.1"/>
    <property type="molecule type" value="Genomic_DNA"/>
</dbReference>
<dbReference type="AlphaFoldDB" id="A0A7D9ILN7"/>
<name>A0A7D9ILN7_PARCT</name>
<dbReference type="InterPro" id="IPR029512">
    <property type="entry name" value="CCDC154"/>
</dbReference>
<feature type="compositionally biased region" description="Polar residues" evidence="2">
    <location>
        <begin position="391"/>
        <end position="406"/>
    </location>
</feature>
<feature type="region of interest" description="Disordered" evidence="2">
    <location>
        <begin position="391"/>
        <end position="442"/>
    </location>
</feature>
<feature type="coiled-coil region" evidence="1">
    <location>
        <begin position="42"/>
        <end position="83"/>
    </location>
</feature>
<gene>
    <name evidence="3" type="ORF">PACLA_8A022006</name>
</gene>
<evidence type="ECO:0000313" key="4">
    <source>
        <dbReference type="Proteomes" id="UP001152795"/>
    </source>
</evidence>
<accession>A0A7D9ILN7</accession>
<dbReference type="PANTHER" id="PTHR35153">
    <property type="entry name" value="COILED-COIL DOMAIN-CONTAINING PROTEIN 154"/>
    <property type="match status" value="1"/>
</dbReference>
<feature type="region of interest" description="Disordered" evidence="2">
    <location>
        <begin position="578"/>
        <end position="600"/>
    </location>
</feature>
<protein>
    <submittedName>
        <fullName evidence="3">Uncharacterized protein</fullName>
    </submittedName>
</protein>
<evidence type="ECO:0000313" key="3">
    <source>
        <dbReference type="EMBL" id="CAB4008259.1"/>
    </source>
</evidence>
<feature type="coiled-coil region" evidence="1">
    <location>
        <begin position="155"/>
        <end position="298"/>
    </location>
</feature>
<proteinExistence type="predicted"/>
<keyword evidence="1" id="KW-0175">Coiled coil</keyword>
<keyword evidence="4" id="KW-1185">Reference proteome</keyword>
<dbReference type="Proteomes" id="UP001152795">
    <property type="component" value="Unassembled WGS sequence"/>
</dbReference>